<accession>A0A9D4BCZ2</accession>
<name>A0A9D4BCZ2_DREPO</name>
<organism evidence="1 2">
    <name type="scientific">Dreissena polymorpha</name>
    <name type="common">Zebra mussel</name>
    <name type="synonym">Mytilus polymorpha</name>
    <dbReference type="NCBI Taxonomy" id="45954"/>
    <lineage>
        <taxon>Eukaryota</taxon>
        <taxon>Metazoa</taxon>
        <taxon>Spiralia</taxon>
        <taxon>Lophotrochozoa</taxon>
        <taxon>Mollusca</taxon>
        <taxon>Bivalvia</taxon>
        <taxon>Autobranchia</taxon>
        <taxon>Heteroconchia</taxon>
        <taxon>Euheterodonta</taxon>
        <taxon>Imparidentia</taxon>
        <taxon>Neoheterodontei</taxon>
        <taxon>Myida</taxon>
        <taxon>Dreissenoidea</taxon>
        <taxon>Dreissenidae</taxon>
        <taxon>Dreissena</taxon>
    </lineage>
</organism>
<protein>
    <submittedName>
        <fullName evidence="1">Uncharacterized protein</fullName>
    </submittedName>
</protein>
<evidence type="ECO:0000313" key="1">
    <source>
        <dbReference type="EMBL" id="KAH3698031.1"/>
    </source>
</evidence>
<dbReference type="EMBL" id="JAIWYP010000016">
    <property type="protein sequence ID" value="KAH3698031.1"/>
    <property type="molecule type" value="Genomic_DNA"/>
</dbReference>
<keyword evidence="2" id="KW-1185">Reference proteome</keyword>
<dbReference type="Proteomes" id="UP000828390">
    <property type="component" value="Unassembled WGS sequence"/>
</dbReference>
<reference evidence="1" key="1">
    <citation type="journal article" date="2019" name="bioRxiv">
        <title>The Genome of the Zebra Mussel, Dreissena polymorpha: A Resource for Invasive Species Research.</title>
        <authorList>
            <person name="McCartney M.A."/>
            <person name="Auch B."/>
            <person name="Kono T."/>
            <person name="Mallez S."/>
            <person name="Zhang Y."/>
            <person name="Obille A."/>
            <person name="Becker A."/>
            <person name="Abrahante J.E."/>
            <person name="Garbe J."/>
            <person name="Badalamenti J.P."/>
            <person name="Herman A."/>
            <person name="Mangelson H."/>
            <person name="Liachko I."/>
            <person name="Sullivan S."/>
            <person name="Sone E.D."/>
            <person name="Koren S."/>
            <person name="Silverstein K.A.T."/>
            <person name="Beckman K.B."/>
            <person name="Gohl D.M."/>
        </authorList>
    </citation>
    <scope>NUCLEOTIDE SEQUENCE</scope>
    <source>
        <strain evidence="1">Duluth1</strain>
        <tissue evidence="1">Whole animal</tissue>
    </source>
</reference>
<dbReference type="AlphaFoldDB" id="A0A9D4BCZ2"/>
<comment type="caution">
    <text evidence="1">The sequence shown here is derived from an EMBL/GenBank/DDBJ whole genome shotgun (WGS) entry which is preliminary data.</text>
</comment>
<proteinExistence type="predicted"/>
<reference evidence="1" key="2">
    <citation type="submission" date="2020-11" db="EMBL/GenBank/DDBJ databases">
        <authorList>
            <person name="McCartney M.A."/>
            <person name="Auch B."/>
            <person name="Kono T."/>
            <person name="Mallez S."/>
            <person name="Becker A."/>
            <person name="Gohl D.M."/>
            <person name="Silverstein K.A.T."/>
            <person name="Koren S."/>
            <person name="Bechman K.B."/>
            <person name="Herman A."/>
            <person name="Abrahante J.E."/>
            <person name="Garbe J."/>
        </authorList>
    </citation>
    <scope>NUCLEOTIDE SEQUENCE</scope>
    <source>
        <strain evidence="1">Duluth1</strain>
        <tissue evidence="1">Whole animal</tissue>
    </source>
</reference>
<sequence>MLQAACVTRDFYQDHFRYAREPARAERARRYSISYNGLISELEESGNGVCLYDINMSAPTVADDMVLVSYSRAGLDNMLKICTCYANKWRFL</sequence>
<gene>
    <name evidence="1" type="ORF">DPMN_085546</name>
</gene>
<evidence type="ECO:0000313" key="2">
    <source>
        <dbReference type="Proteomes" id="UP000828390"/>
    </source>
</evidence>